<dbReference type="Proteomes" id="UP000823858">
    <property type="component" value="Unassembled WGS sequence"/>
</dbReference>
<reference evidence="5" key="1">
    <citation type="journal article" date="2021" name="PeerJ">
        <title>Extensive microbial diversity within the chicken gut microbiome revealed by metagenomics and culture.</title>
        <authorList>
            <person name="Gilroy R."/>
            <person name="Ravi A."/>
            <person name="Getino M."/>
            <person name="Pursley I."/>
            <person name="Horton D.L."/>
            <person name="Alikhan N.F."/>
            <person name="Baker D."/>
            <person name="Gharbi K."/>
            <person name="Hall N."/>
            <person name="Watson M."/>
            <person name="Adriaenssens E.M."/>
            <person name="Foster-Nyarko E."/>
            <person name="Jarju S."/>
            <person name="Secka A."/>
            <person name="Antonio M."/>
            <person name="Oren A."/>
            <person name="Chaudhuri R.R."/>
            <person name="La Ragione R."/>
            <person name="Hildebrand F."/>
            <person name="Pallen M.J."/>
        </authorList>
    </citation>
    <scope>NUCLEOTIDE SEQUENCE</scope>
    <source>
        <strain evidence="5">ChiHjej13B12-4958</strain>
    </source>
</reference>
<dbReference type="Gene3D" id="3.30.300.30">
    <property type="match status" value="1"/>
</dbReference>
<dbReference type="PANTHER" id="PTHR24096">
    <property type="entry name" value="LONG-CHAIN-FATTY-ACID--COA LIGASE"/>
    <property type="match status" value="1"/>
</dbReference>
<evidence type="ECO:0000259" key="3">
    <source>
        <dbReference type="Pfam" id="PF00501"/>
    </source>
</evidence>
<dbReference type="InterPro" id="IPR025110">
    <property type="entry name" value="AMP-bd_C"/>
</dbReference>
<dbReference type="Pfam" id="PF00501">
    <property type="entry name" value="AMP-binding"/>
    <property type="match status" value="1"/>
</dbReference>
<accession>A0A9D2TPN8</accession>
<comment type="similarity">
    <text evidence="1">Belongs to the ATP-dependent AMP-binding enzyme family.</text>
</comment>
<dbReference type="EMBL" id="DWVP01000024">
    <property type="protein sequence ID" value="HJC85961.1"/>
    <property type="molecule type" value="Genomic_DNA"/>
</dbReference>
<dbReference type="AlphaFoldDB" id="A0A9D2TPN8"/>
<proteinExistence type="inferred from homology"/>
<evidence type="ECO:0000313" key="5">
    <source>
        <dbReference type="EMBL" id="HJC85961.1"/>
    </source>
</evidence>
<evidence type="ECO:0000313" key="6">
    <source>
        <dbReference type="Proteomes" id="UP000823858"/>
    </source>
</evidence>
<protein>
    <submittedName>
        <fullName evidence="5">AMP-binding protein</fullName>
    </submittedName>
</protein>
<dbReference type="Gene3D" id="3.40.50.12780">
    <property type="entry name" value="N-terminal domain of ligase-like"/>
    <property type="match status" value="1"/>
</dbReference>
<reference evidence="5" key="2">
    <citation type="submission" date="2021-04" db="EMBL/GenBank/DDBJ databases">
        <authorList>
            <person name="Gilroy R."/>
        </authorList>
    </citation>
    <scope>NUCLEOTIDE SEQUENCE</scope>
    <source>
        <strain evidence="5">ChiHjej13B12-4958</strain>
    </source>
</reference>
<comment type="caution">
    <text evidence="5">The sequence shown here is derived from an EMBL/GenBank/DDBJ whole genome shotgun (WGS) entry which is preliminary data.</text>
</comment>
<dbReference type="SUPFAM" id="SSF56801">
    <property type="entry name" value="Acetyl-CoA synthetase-like"/>
    <property type="match status" value="1"/>
</dbReference>
<evidence type="ECO:0000256" key="2">
    <source>
        <dbReference type="ARBA" id="ARBA00022598"/>
    </source>
</evidence>
<feature type="domain" description="AMP-dependent synthetase/ligase" evidence="3">
    <location>
        <begin position="30"/>
        <end position="390"/>
    </location>
</feature>
<organism evidence="5 6">
    <name type="scientific">Candidatus Corynebacterium faecigallinarum</name>
    <dbReference type="NCBI Taxonomy" id="2838528"/>
    <lineage>
        <taxon>Bacteria</taxon>
        <taxon>Bacillati</taxon>
        <taxon>Actinomycetota</taxon>
        <taxon>Actinomycetes</taxon>
        <taxon>Mycobacteriales</taxon>
        <taxon>Corynebacteriaceae</taxon>
        <taxon>Corynebacterium</taxon>
    </lineage>
</organism>
<dbReference type="InterPro" id="IPR045851">
    <property type="entry name" value="AMP-bd_C_sf"/>
</dbReference>
<gene>
    <name evidence="5" type="ORF">H9751_10555</name>
</gene>
<keyword evidence="2" id="KW-0436">Ligase</keyword>
<dbReference type="InterPro" id="IPR000873">
    <property type="entry name" value="AMP-dep_synth/lig_dom"/>
</dbReference>
<dbReference type="PANTHER" id="PTHR24096:SF149">
    <property type="entry name" value="AMP-BINDING DOMAIN-CONTAINING PROTEIN-RELATED"/>
    <property type="match status" value="1"/>
</dbReference>
<feature type="domain" description="AMP-binding enzyme C-terminal" evidence="4">
    <location>
        <begin position="441"/>
        <end position="530"/>
    </location>
</feature>
<evidence type="ECO:0000259" key="4">
    <source>
        <dbReference type="Pfam" id="PF13193"/>
    </source>
</evidence>
<dbReference type="InterPro" id="IPR042099">
    <property type="entry name" value="ANL_N_sf"/>
</dbReference>
<evidence type="ECO:0000256" key="1">
    <source>
        <dbReference type="ARBA" id="ARBA00006432"/>
    </source>
</evidence>
<dbReference type="PROSITE" id="PS00455">
    <property type="entry name" value="AMP_BINDING"/>
    <property type="match status" value="1"/>
</dbReference>
<dbReference type="Pfam" id="PF13193">
    <property type="entry name" value="AMP-binding_C"/>
    <property type="match status" value="1"/>
</dbReference>
<dbReference type="GO" id="GO:0016405">
    <property type="term" value="F:CoA-ligase activity"/>
    <property type="evidence" value="ECO:0007669"/>
    <property type="project" value="TreeGrafter"/>
</dbReference>
<name>A0A9D2TPN8_9CORY</name>
<dbReference type="InterPro" id="IPR020845">
    <property type="entry name" value="AMP-binding_CS"/>
</dbReference>
<sequence>MPVPSDRPDIQIPDVGLYEYLYGGLSPADEDRVAVVDLAGGNETSFATLRSHVDSAAGWLSRHGVAKNDVVALHCPNSVEFIVAAHAVWRLGAILAPVPLLATPSTVAEQIRESRAGTLLTLAGLGDGGEEAVELAGLGTDRLVQLDTSRGLNQMLAERNNPPTVDFDPATQVAALPFSSGTTGLPKGVQLTHRNLVANMAQVEDAGVVSRDDVVFGVLPFFHIYGLTVLANLPVRLRARLVTAPRFELNTFLRSHQAHEVTFTFIAPPVAVALAKHPAVDEFDLSTLRGLFSGAATLDADLAALVTERLGVEVYQGYGLTETSPVTHLNHAGTPGNLSRGSIGLPVANTEHKLVDPESGEVIDVPPTPGELSAPGELWVRGPQVMGGYLNAPDATAEVLPGDGWLRTGDLARQGSHGEVYVVDRLKELIKYKGYQVPPAELEALLLTHPGVADAAVVGWVDADGVEVPKAFVVRQGAGADDRDGAGSRAGDADSAAEDIMAYVAEWVEPYKKIRAVEFIDQIPKSATGKILRRDLRGS</sequence>